<dbReference type="Proteomes" id="UP000193411">
    <property type="component" value="Unassembled WGS sequence"/>
</dbReference>
<sequence length="382" mass="39130">MARSSSGSVPPSTSARPAGLHVPRPVSTAASQPESVINLDRVIADPNVTIPGGIRAFLRSTQNPDLELVFGDEGEMVHLSPEAHIDAILRRSGLPALDADDGGSESSTDGEVMAMSSDESDSDLAGQAASSASAAAGIGSSTSAAATVAGSPDVWSIAQPPPPLNRTNANNRTLVAHSAASRNPSGAPGASLDGILVQAAAYGHAHHAATDRMSAVQSAASPNTSGRLAPFSALPSTLQSQPTRSVAVTQAMGGGFADTEQARLFTSSSPFMSSSPSLGQGHVRPTGTQAHSLPAPFMPASSASASIPFPAVPPMYQIQQQSDILHQPLQHLPPPLPLHPTLLSAAQQPRSRNAARTSEVAGLDSLDDLASEFDRVNKSVRR</sequence>
<evidence type="ECO:0000313" key="3">
    <source>
        <dbReference type="Proteomes" id="UP000193411"/>
    </source>
</evidence>
<proteinExistence type="predicted"/>
<dbReference type="AlphaFoldDB" id="A0A1Y2HFF6"/>
<feature type="compositionally biased region" description="Polar residues" evidence="1">
    <location>
        <begin position="215"/>
        <end position="226"/>
    </location>
</feature>
<gene>
    <name evidence="2" type="ORF">BCR44DRAFT_1439513</name>
</gene>
<feature type="region of interest" description="Disordered" evidence="1">
    <location>
        <begin position="213"/>
        <end position="246"/>
    </location>
</feature>
<keyword evidence="3" id="KW-1185">Reference proteome</keyword>
<organism evidence="2 3">
    <name type="scientific">Catenaria anguillulae PL171</name>
    <dbReference type="NCBI Taxonomy" id="765915"/>
    <lineage>
        <taxon>Eukaryota</taxon>
        <taxon>Fungi</taxon>
        <taxon>Fungi incertae sedis</taxon>
        <taxon>Blastocladiomycota</taxon>
        <taxon>Blastocladiomycetes</taxon>
        <taxon>Blastocladiales</taxon>
        <taxon>Catenariaceae</taxon>
        <taxon>Catenaria</taxon>
    </lineage>
</organism>
<feature type="compositionally biased region" description="Polar residues" evidence="1">
    <location>
        <begin position="234"/>
        <end position="246"/>
    </location>
</feature>
<feature type="region of interest" description="Disordered" evidence="1">
    <location>
        <begin position="96"/>
        <end position="128"/>
    </location>
</feature>
<evidence type="ECO:0000256" key="1">
    <source>
        <dbReference type="SAM" id="MobiDB-lite"/>
    </source>
</evidence>
<reference evidence="2 3" key="1">
    <citation type="submission" date="2016-07" db="EMBL/GenBank/DDBJ databases">
        <title>Pervasive Adenine N6-methylation of Active Genes in Fungi.</title>
        <authorList>
            <consortium name="DOE Joint Genome Institute"/>
            <person name="Mondo S.J."/>
            <person name="Dannebaum R.O."/>
            <person name="Kuo R.C."/>
            <person name="Labutti K."/>
            <person name="Haridas S."/>
            <person name="Kuo A."/>
            <person name="Salamov A."/>
            <person name="Ahrendt S.R."/>
            <person name="Lipzen A."/>
            <person name="Sullivan W."/>
            <person name="Andreopoulos W.B."/>
            <person name="Clum A."/>
            <person name="Lindquist E."/>
            <person name="Daum C."/>
            <person name="Ramamoorthy G.K."/>
            <person name="Gryganskyi A."/>
            <person name="Culley D."/>
            <person name="Magnuson J.K."/>
            <person name="James T.Y."/>
            <person name="O'Malley M.A."/>
            <person name="Stajich J.E."/>
            <person name="Spatafora J.W."/>
            <person name="Visel A."/>
            <person name="Grigoriev I.V."/>
        </authorList>
    </citation>
    <scope>NUCLEOTIDE SEQUENCE [LARGE SCALE GENOMIC DNA]</scope>
    <source>
        <strain evidence="2 3">PL171</strain>
    </source>
</reference>
<protein>
    <submittedName>
        <fullName evidence="2">Uncharacterized protein</fullName>
    </submittedName>
</protein>
<accession>A0A1Y2HFF6</accession>
<evidence type="ECO:0000313" key="2">
    <source>
        <dbReference type="EMBL" id="ORZ32744.1"/>
    </source>
</evidence>
<name>A0A1Y2HFF6_9FUNG</name>
<dbReference type="EMBL" id="MCFL01000042">
    <property type="protein sequence ID" value="ORZ32744.1"/>
    <property type="molecule type" value="Genomic_DNA"/>
</dbReference>
<comment type="caution">
    <text evidence="2">The sequence shown here is derived from an EMBL/GenBank/DDBJ whole genome shotgun (WGS) entry which is preliminary data.</text>
</comment>
<feature type="region of interest" description="Disordered" evidence="1">
    <location>
        <begin position="1"/>
        <end position="34"/>
    </location>
</feature>
<feature type="compositionally biased region" description="Low complexity" evidence="1">
    <location>
        <begin position="1"/>
        <end position="14"/>
    </location>
</feature>